<reference evidence="9 10" key="1">
    <citation type="submission" date="2024-01" db="EMBL/GenBank/DDBJ databases">
        <title>The genomes of 5 underutilized Papilionoideae crops provide insights into root nodulation and disease resistanc.</title>
        <authorList>
            <person name="Yuan L."/>
        </authorList>
    </citation>
    <scope>NUCLEOTIDE SEQUENCE [LARGE SCALE GENOMIC DNA]</scope>
    <source>
        <strain evidence="9">ZHUSHIDOU_FW_LH</strain>
        <tissue evidence="9">Leaf</tissue>
    </source>
</reference>
<comment type="caution">
    <text evidence="6">Lacks conserved residue(s) required for the propagation of feature annotation.</text>
</comment>
<evidence type="ECO:0000313" key="9">
    <source>
        <dbReference type="EMBL" id="KAK7259098.1"/>
    </source>
</evidence>
<keyword evidence="4 6" id="KW-1133">Transmembrane helix</keyword>
<feature type="transmembrane region" description="Helical" evidence="6">
    <location>
        <begin position="450"/>
        <end position="468"/>
    </location>
</feature>
<dbReference type="PROSITE" id="PS50845">
    <property type="entry name" value="RETICULON"/>
    <property type="match status" value="1"/>
</dbReference>
<keyword evidence="3 6" id="KW-0256">Endoplasmic reticulum</keyword>
<evidence type="ECO:0000259" key="8">
    <source>
        <dbReference type="PROSITE" id="PS50845"/>
    </source>
</evidence>
<evidence type="ECO:0000313" key="10">
    <source>
        <dbReference type="Proteomes" id="UP001372338"/>
    </source>
</evidence>
<feature type="region of interest" description="Disordered" evidence="7">
    <location>
        <begin position="252"/>
        <end position="280"/>
    </location>
</feature>
<protein>
    <recommendedName>
        <fullName evidence="6">Reticulon-like protein</fullName>
    </recommendedName>
</protein>
<organism evidence="9 10">
    <name type="scientific">Crotalaria pallida</name>
    <name type="common">Smooth rattlebox</name>
    <name type="synonym">Crotalaria striata</name>
    <dbReference type="NCBI Taxonomy" id="3830"/>
    <lineage>
        <taxon>Eukaryota</taxon>
        <taxon>Viridiplantae</taxon>
        <taxon>Streptophyta</taxon>
        <taxon>Embryophyta</taxon>
        <taxon>Tracheophyta</taxon>
        <taxon>Spermatophyta</taxon>
        <taxon>Magnoliopsida</taxon>
        <taxon>eudicotyledons</taxon>
        <taxon>Gunneridae</taxon>
        <taxon>Pentapetalae</taxon>
        <taxon>rosids</taxon>
        <taxon>fabids</taxon>
        <taxon>Fabales</taxon>
        <taxon>Fabaceae</taxon>
        <taxon>Papilionoideae</taxon>
        <taxon>50 kb inversion clade</taxon>
        <taxon>genistoids sensu lato</taxon>
        <taxon>core genistoids</taxon>
        <taxon>Crotalarieae</taxon>
        <taxon>Crotalaria</taxon>
    </lineage>
</organism>
<evidence type="ECO:0000256" key="7">
    <source>
        <dbReference type="SAM" id="MobiDB-lite"/>
    </source>
</evidence>
<dbReference type="PANTHER" id="PTHR10994:SF193">
    <property type="entry name" value="RETICULON-LIKE PROTEIN"/>
    <property type="match status" value="1"/>
</dbReference>
<feature type="domain" description="Reticulon" evidence="8">
    <location>
        <begin position="410"/>
        <end position="491"/>
    </location>
</feature>
<dbReference type="PANTHER" id="PTHR10994">
    <property type="entry name" value="RETICULON"/>
    <property type="match status" value="1"/>
</dbReference>
<dbReference type="GO" id="GO:0005789">
    <property type="term" value="C:endoplasmic reticulum membrane"/>
    <property type="evidence" value="ECO:0007669"/>
    <property type="project" value="UniProtKB-SubCell"/>
</dbReference>
<sequence length="491" mass="55590">MLPFRPLGRPLRHRTPPPSALRYPSAFSLRPLFLIWLHPPPSPSAPLSPPSQILLPPLPSLPNQRTDCSLLQSTRKQTLTSKVKVNRGRVIGTIFPSPCENLDRYNEQGQLVKHSTSQNILRHCVIVNKNQGCFIKEINSSTTAINIVSKWETSYVQLMVLETMSWYRMDDDYGESYIDLEDDKEFSFSDTDSIDECGNVEHKNVDVRSEEHESADDQNEPTKHADADVAPDVYTNILELTEADIWDDDVYINDDSSSSDSLGTRRREINDNEDMSSDENNIHETSHLYENSGKQTVNHQSTHKKAMKAKCLTQISEMKPNTPCSMPNVGIRHGNYVLPPNHISPYAYGTPWQGMPMPPIYGVAPSYPPLTQVQFPTQMPTYFGGMPMDNISDRTWVDMLQNVNKNACGSTDVFLWRNKKISGRVLGVAVTVWVLFEFLEYHLLTLVCHLLIFALAALFLWSNASAFINKSQPKIPQVQNPEEPVTNFLIQ</sequence>
<name>A0AAN9ESG9_CROPI</name>
<accession>A0AAN9ESG9</accession>
<keyword evidence="5 6" id="KW-0472">Membrane</keyword>
<evidence type="ECO:0000256" key="1">
    <source>
        <dbReference type="ARBA" id="ARBA00004477"/>
    </source>
</evidence>
<dbReference type="Proteomes" id="UP001372338">
    <property type="component" value="Unassembled WGS sequence"/>
</dbReference>
<gene>
    <name evidence="9" type="ORF">RIF29_24694</name>
</gene>
<dbReference type="InterPro" id="IPR045064">
    <property type="entry name" value="Reticulon-like"/>
</dbReference>
<dbReference type="AlphaFoldDB" id="A0AAN9ESG9"/>
<dbReference type="GO" id="GO:0009617">
    <property type="term" value="P:response to bacterium"/>
    <property type="evidence" value="ECO:0007669"/>
    <property type="project" value="InterPro"/>
</dbReference>
<comment type="subcellular location">
    <subcellularLocation>
        <location evidence="1 6">Endoplasmic reticulum membrane</location>
        <topology evidence="1 6">Multi-pass membrane protein</topology>
    </subcellularLocation>
</comment>
<keyword evidence="2 6" id="KW-0812">Transmembrane</keyword>
<comment type="caution">
    <text evidence="9">The sequence shown here is derived from an EMBL/GenBank/DDBJ whole genome shotgun (WGS) entry which is preliminary data.</text>
</comment>
<evidence type="ECO:0000256" key="4">
    <source>
        <dbReference type="ARBA" id="ARBA00022989"/>
    </source>
</evidence>
<evidence type="ECO:0000256" key="5">
    <source>
        <dbReference type="ARBA" id="ARBA00023136"/>
    </source>
</evidence>
<evidence type="ECO:0000256" key="2">
    <source>
        <dbReference type="ARBA" id="ARBA00022692"/>
    </source>
</evidence>
<dbReference type="EMBL" id="JAYWIO010000005">
    <property type="protein sequence ID" value="KAK7259098.1"/>
    <property type="molecule type" value="Genomic_DNA"/>
</dbReference>
<evidence type="ECO:0000256" key="6">
    <source>
        <dbReference type="RuleBase" id="RU363132"/>
    </source>
</evidence>
<keyword evidence="10" id="KW-1185">Reference proteome</keyword>
<dbReference type="Pfam" id="PF02453">
    <property type="entry name" value="Reticulon"/>
    <property type="match status" value="1"/>
</dbReference>
<proteinExistence type="predicted"/>
<feature type="region of interest" description="Disordered" evidence="7">
    <location>
        <begin position="205"/>
        <end position="229"/>
    </location>
</feature>
<evidence type="ECO:0000256" key="3">
    <source>
        <dbReference type="ARBA" id="ARBA00022824"/>
    </source>
</evidence>
<dbReference type="InterPro" id="IPR003388">
    <property type="entry name" value="Reticulon"/>
</dbReference>